<accession>A0A1F4T6U8</accession>
<feature type="transmembrane region" description="Helical" evidence="5">
    <location>
        <begin position="167"/>
        <end position="188"/>
    </location>
</feature>
<feature type="transmembrane region" description="Helical" evidence="5">
    <location>
        <begin position="6"/>
        <end position="29"/>
    </location>
</feature>
<dbReference type="PANTHER" id="PTHR16950:SF16">
    <property type="entry name" value="ZINC TRANSPORTER ZIP13"/>
    <property type="match status" value="1"/>
</dbReference>
<dbReference type="EMBL" id="MEUG01000001">
    <property type="protein sequence ID" value="OGC27813.1"/>
    <property type="molecule type" value="Genomic_DNA"/>
</dbReference>
<feature type="transmembrane region" description="Helical" evidence="5">
    <location>
        <begin position="126"/>
        <end position="147"/>
    </location>
</feature>
<keyword evidence="3 5" id="KW-1133">Transmembrane helix</keyword>
<keyword evidence="4 5" id="KW-0472">Membrane</keyword>
<reference evidence="6 7" key="1">
    <citation type="journal article" date="2016" name="Nat. Commun.">
        <title>Thousands of microbial genomes shed light on interconnected biogeochemical processes in an aquifer system.</title>
        <authorList>
            <person name="Anantharaman K."/>
            <person name="Brown C.T."/>
            <person name="Hug L.A."/>
            <person name="Sharon I."/>
            <person name="Castelle C.J."/>
            <person name="Probst A.J."/>
            <person name="Thomas B.C."/>
            <person name="Singh A."/>
            <person name="Wilkins M.J."/>
            <person name="Karaoz U."/>
            <person name="Brodie E.L."/>
            <person name="Williams K.H."/>
            <person name="Hubbard S.S."/>
            <person name="Banfield J.F."/>
        </authorList>
    </citation>
    <scope>NUCLEOTIDE SEQUENCE [LARGE SCALE GENOMIC DNA]</scope>
</reference>
<evidence type="ECO:0008006" key="8">
    <source>
        <dbReference type="Google" id="ProtNLM"/>
    </source>
</evidence>
<dbReference type="Pfam" id="PF02535">
    <property type="entry name" value="Zip"/>
    <property type="match status" value="2"/>
</dbReference>
<dbReference type="Proteomes" id="UP000178602">
    <property type="component" value="Unassembled WGS sequence"/>
</dbReference>
<dbReference type="GO" id="GO:0006882">
    <property type="term" value="P:intracellular zinc ion homeostasis"/>
    <property type="evidence" value="ECO:0007669"/>
    <property type="project" value="TreeGrafter"/>
</dbReference>
<comment type="caution">
    <text evidence="6">The sequence shown here is derived from an EMBL/GenBank/DDBJ whole genome shotgun (WGS) entry which is preliminary data.</text>
</comment>
<evidence type="ECO:0000256" key="1">
    <source>
        <dbReference type="ARBA" id="ARBA00004141"/>
    </source>
</evidence>
<feature type="transmembrane region" description="Helical" evidence="5">
    <location>
        <begin position="68"/>
        <end position="84"/>
    </location>
</feature>
<evidence type="ECO:0000256" key="5">
    <source>
        <dbReference type="SAM" id="Phobius"/>
    </source>
</evidence>
<evidence type="ECO:0000256" key="4">
    <source>
        <dbReference type="ARBA" id="ARBA00023136"/>
    </source>
</evidence>
<evidence type="ECO:0000256" key="3">
    <source>
        <dbReference type="ARBA" id="ARBA00022989"/>
    </source>
</evidence>
<dbReference type="AlphaFoldDB" id="A0A1F4T6U8"/>
<evidence type="ECO:0000313" key="6">
    <source>
        <dbReference type="EMBL" id="OGC27813.1"/>
    </source>
</evidence>
<protein>
    <recommendedName>
        <fullName evidence="8">ZIP family metal transporter</fullName>
    </recommendedName>
</protein>
<evidence type="ECO:0000313" key="7">
    <source>
        <dbReference type="Proteomes" id="UP000178602"/>
    </source>
</evidence>
<comment type="subcellular location">
    <subcellularLocation>
        <location evidence="1">Membrane</location>
        <topology evidence="1">Multi-pass membrane protein</topology>
    </subcellularLocation>
</comment>
<sequence>MLEIWGWSLLSVALVSLISLIGVFTLSLNRSKLGEILLVLVSFAVGGLFGDAFIHLIPEAFESFGDKLLVSLLILAGILMFFILEKFVRWRHCHVPTSEHHPHPVVFMNLIGDAVHNLIDGMIIGASYLVSLPIGLATTLAVILHEIPQEIGDFGVLVHGGLTVRRALLFNFLSAVLAVAGAVISLTIGPFVKDYALYLMPITAGGFIYMAGSDLIPALHDSCEAVESWKQLTAIICGLGIMVALLFIAH</sequence>
<keyword evidence="2 5" id="KW-0812">Transmembrane</keyword>
<dbReference type="PANTHER" id="PTHR16950">
    <property type="entry name" value="ZINC TRANSPORTER SLC39A7 HISTIDINE-RICH MEMBRANE PROTEIN KE4"/>
    <property type="match status" value="1"/>
</dbReference>
<feature type="transmembrane region" description="Helical" evidence="5">
    <location>
        <begin position="232"/>
        <end position="249"/>
    </location>
</feature>
<organism evidence="6 7">
    <name type="scientific">candidate division WOR-1 bacterium RIFOXYC12_FULL_54_18</name>
    <dbReference type="NCBI Taxonomy" id="1802584"/>
    <lineage>
        <taxon>Bacteria</taxon>
        <taxon>Bacillati</taxon>
        <taxon>Saganbacteria</taxon>
    </lineage>
</organism>
<feature type="transmembrane region" description="Helical" evidence="5">
    <location>
        <begin position="36"/>
        <end position="56"/>
    </location>
</feature>
<dbReference type="InterPro" id="IPR003689">
    <property type="entry name" value="ZIP"/>
</dbReference>
<gene>
    <name evidence="6" type="ORF">A3K49_02250</name>
</gene>
<name>A0A1F4T6U8_UNCSA</name>
<evidence type="ECO:0000256" key="2">
    <source>
        <dbReference type="ARBA" id="ARBA00022692"/>
    </source>
</evidence>
<feature type="transmembrane region" description="Helical" evidence="5">
    <location>
        <begin position="195"/>
        <end position="212"/>
    </location>
</feature>
<dbReference type="GO" id="GO:0005385">
    <property type="term" value="F:zinc ion transmembrane transporter activity"/>
    <property type="evidence" value="ECO:0007669"/>
    <property type="project" value="TreeGrafter"/>
</dbReference>
<dbReference type="GO" id="GO:0016020">
    <property type="term" value="C:membrane"/>
    <property type="evidence" value="ECO:0007669"/>
    <property type="project" value="UniProtKB-SubCell"/>
</dbReference>
<proteinExistence type="predicted"/>